<sequence length="46" mass="5180">MSKTLLDSAKMVLPISLVERTLMRHEDRGRVVSIILLTSLFSILPV</sequence>
<dbReference type="EMBL" id="WIXE01001326">
    <property type="protein sequence ID" value="KAK5985807.1"/>
    <property type="molecule type" value="Genomic_DNA"/>
</dbReference>
<gene>
    <name evidence="1" type="ORF">GCK32_015887</name>
</gene>
<reference evidence="1 2" key="1">
    <citation type="submission" date="2019-10" db="EMBL/GenBank/DDBJ databases">
        <title>Assembly and Annotation for the nematode Trichostrongylus colubriformis.</title>
        <authorList>
            <person name="Martin J."/>
        </authorList>
    </citation>
    <scope>NUCLEOTIDE SEQUENCE [LARGE SCALE GENOMIC DNA]</scope>
    <source>
        <strain evidence="1">G859</strain>
        <tissue evidence="1">Whole worm</tissue>
    </source>
</reference>
<name>A0AAN8FX34_TRICO</name>
<organism evidence="1 2">
    <name type="scientific">Trichostrongylus colubriformis</name>
    <name type="common">Black scour worm</name>
    <dbReference type="NCBI Taxonomy" id="6319"/>
    <lineage>
        <taxon>Eukaryota</taxon>
        <taxon>Metazoa</taxon>
        <taxon>Ecdysozoa</taxon>
        <taxon>Nematoda</taxon>
        <taxon>Chromadorea</taxon>
        <taxon>Rhabditida</taxon>
        <taxon>Rhabditina</taxon>
        <taxon>Rhabditomorpha</taxon>
        <taxon>Strongyloidea</taxon>
        <taxon>Trichostrongylidae</taxon>
        <taxon>Trichostrongylus</taxon>
    </lineage>
</organism>
<proteinExistence type="predicted"/>
<feature type="non-terminal residue" evidence="1">
    <location>
        <position position="46"/>
    </location>
</feature>
<dbReference type="AlphaFoldDB" id="A0AAN8FX34"/>
<accession>A0AAN8FX34</accession>
<protein>
    <submittedName>
        <fullName evidence="1">Uncharacterized protein</fullName>
    </submittedName>
</protein>
<evidence type="ECO:0000313" key="2">
    <source>
        <dbReference type="Proteomes" id="UP001331761"/>
    </source>
</evidence>
<keyword evidence="2" id="KW-1185">Reference proteome</keyword>
<comment type="caution">
    <text evidence="1">The sequence shown here is derived from an EMBL/GenBank/DDBJ whole genome shotgun (WGS) entry which is preliminary data.</text>
</comment>
<dbReference type="Proteomes" id="UP001331761">
    <property type="component" value="Unassembled WGS sequence"/>
</dbReference>
<evidence type="ECO:0000313" key="1">
    <source>
        <dbReference type="EMBL" id="KAK5985807.1"/>
    </source>
</evidence>